<keyword evidence="4" id="KW-1185">Reference proteome</keyword>
<dbReference type="InterPro" id="IPR013103">
    <property type="entry name" value="RVT_2"/>
</dbReference>
<comment type="caution">
    <text evidence="3">The sequence shown here is derived from an EMBL/GenBank/DDBJ whole genome shotgun (WGS) entry which is preliminary data.</text>
</comment>
<organism evidence="3 4">
    <name type="scientific">Mucuna pruriens</name>
    <name type="common">Velvet bean</name>
    <name type="synonym">Dolichos pruriens</name>
    <dbReference type="NCBI Taxonomy" id="157652"/>
    <lineage>
        <taxon>Eukaryota</taxon>
        <taxon>Viridiplantae</taxon>
        <taxon>Streptophyta</taxon>
        <taxon>Embryophyta</taxon>
        <taxon>Tracheophyta</taxon>
        <taxon>Spermatophyta</taxon>
        <taxon>Magnoliopsida</taxon>
        <taxon>eudicotyledons</taxon>
        <taxon>Gunneridae</taxon>
        <taxon>Pentapetalae</taxon>
        <taxon>rosids</taxon>
        <taxon>fabids</taxon>
        <taxon>Fabales</taxon>
        <taxon>Fabaceae</taxon>
        <taxon>Papilionoideae</taxon>
        <taxon>50 kb inversion clade</taxon>
        <taxon>NPAAA clade</taxon>
        <taxon>indigoferoid/millettioid clade</taxon>
        <taxon>Phaseoleae</taxon>
        <taxon>Mucuna</taxon>
    </lineage>
</organism>
<name>A0A371H3I2_MUCPR</name>
<dbReference type="Pfam" id="PF07727">
    <property type="entry name" value="RVT_2"/>
    <property type="match status" value="1"/>
</dbReference>
<protein>
    <recommendedName>
        <fullName evidence="2">Reverse transcriptase Ty1/copia-type domain-containing protein</fullName>
    </recommendedName>
</protein>
<dbReference type="AlphaFoldDB" id="A0A371H3I2"/>
<evidence type="ECO:0000313" key="3">
    <source>
        <dbReference type="EMBL" id="RDX97359.1"/>
    </source>
</evidence>
<reference evidence="3" key="1">
    <citation type="submission" date="2018-05" db="EMBL/GenBank/DDBJ databases">
        <title>Draft genome of Mucuna pruriens seed.</title>
        <authorList>
            <person name="Nnadi N.E."/>
            <person name="Vos R."/>
            <person name="Hasami M.H."/>
            <person name="Devisetty U.K."/>
            <person name="Aguiy J.C."/>
        </authorList>
    </citation>
    <scope>NUCLEOTIDE SEQUENCE [LARGE SCALE GENOMIC DNA]</scope>
    <source>
        <strain evidence="3">JCA_2017</strain>
    </source>
</reference>
<evidence type="ECO:0000313" key="4">
    <source>
        <dbReference type="Proteomes" id="UP000257109"/>
    </source>
</evidence>
<gene>
    <name evidence="3" type="ORF">CR513_19878</name>
</gene>
<feature type="compositionally biased region" description="Polar residues" evidence="1">
    <location>
        <begin position="111"/>
        <end position="124"/>
    </location>
</feature>
<feature type="region of interest" description="Disordered" evidence="1">
    <location>
        <begin position="111"/>
        <end position="136"/>
    </location>
</feature>
<evidence type="ECO:0000256" key="1">
    <source>
        <dbReference type="SAM" id="MobiDB-lite"/>
    </source>
</evidence>
<dbReference type="OrthoDB" id="546098at2759"/>
<dbReference type="STRING" id="157652.A0A371H3I2"/>
<proteinExistence type="predicted"/>
<dbReference type="EMBL" id="QJKJ01003674">
    <property type="protein sequence ID" value="RDX97359.1"/>
    <property type="molecule type" value="Genomic_DNA"/>
</dbReference>
<accession>A0A371H3I2</accession>
<dbReference type="Proteomes" id="UP000257109">
    <property type="component" value="Unassembled WGS sequence"/>
</dbReference>
<sequence length="309" mass="35589">MQREERVHSVLNLNGVAYALITSRPNSKTTNKLLIRHRTTRTKTLLPHASNTTFKKRRNCYACGKLGHHAPQYRYYVTRNNNPPKPRANLVKEDDIIVVVVSQDTFPLSASTSSRQPFNFSNEPMNEELRRSKRQRKETSFGNGFYTYLVEDDPMDFLEVTSALDVKLWEQAIRTKTYSIKKSNTWKIVDKPRGAKPIGCKWIFKTKLNLDGFIDKYKARLIAKGFTQKPNIDYFDSFSPIAKISLIRILIALASIHKLAILQMVVKTAFLNDELEEEIYMTQPEECVVSSQENKTTINTCGILDFENK</sequence>
<feature type="non-terminal residue" evidence="3">
    <location>
        <position position="1"/>
    </location>
</feature>
<feature type="domain" description="Reverse transcriptase Ty1/copia-type" evidence="2">
    <location>
        <begin position="184"/>
        <end position="296"/>
    </location>
</feature>
<evidence type="ECO:0000259" key="2">
    <source>
        <dbReference type="Pfam" id="PF07727"/>
    </source>
</evidence>